<gene>
    <name evidence="1" type="ORF">AVEN_65288_1</name>
</gene>
<proteinExistence type="predicted"/>
<organism evidence="1 2">
    <name type="scientific">Araneus ventricosus</name>
    <name type="common">Orbweaver spider</name>
    <name type="synonym">Epeira ventricosa</name>
    <dbReference type="NCBI Taxonomy" id="182803"/>
    <lineage>
        <taxon>Eukaryota</taxon>
        <taxon>Metazoa</taxon>
        <taxon>Ecdysozoa</taxon>
        <taxon>Arthropoda</taxon>
        <taxon>Chelicerata</taxon>
        <taxon>Arachnida</taxon>
        <taxon>Araneae</taxon>
        <taxon>Araneomorphae</taxon>
        <taxon>Entelegynae</taxon>
        <taxon>Araneoidea</taxon>
        <taxon>Araneidae</taxon>
        <taxon>Araneus</taxon>
    </lineage>
</organism>
<name>A0A4Y2AG02_ARAVE</name>
<comment type="caution">
    <text evidence="1">The sequence shown here is derived from an EMBL/GenBank/DDBJ whole genome shotgun (WGS) entry which is preliminary data.</text>
</comment>
<accession>A0A4Y2AG02</accession>
<keyword evidence="2" id="KW-1185">Reference proteome</keyword>
<protein>
    <submittedName>
        <fullName evidence="1">Uncharacterized protein</fullName>
    </submittedName>
</protein>
<dbReference type="AlphaFoldDB" id="A0A4Y2AG02"/>
<dbReference type="Proteomes" id="UP000499080">
    <property type="component" value="Unassembled WGS sequence"/>
</dbReference>
<sequence length="102" mass="11753">MFSLPRQAKRDERRAASMKGIYFPYTNSISLKQSWTQTRLGTFKLMKLSSLVYRVSTKVLLPYINLRTATTIATNLVSRYSKVTMRYTVRLVTVPPGGKQWS</sequence>
<reference evidence="1 2" key="1">
    <citation type="journal article" date="2019" name="Sci. Rep.">
        <title>Orb-weaving spider Araneus ventricosus genome elucidates the spidroin gene catalogue.</title>
        <authorList>
            <person name="Kono N."/>
            <person name="Nakamura H."/>
            <person name="Ohtoshi R."/>
            <person name="Moran D.A.P."/>
            <person name="Shinohara A."/>
            <person name="Yoshida Y."/>
            <person name="Fujiwara M."/>
            <person name="Mori M."/>
            <person name="Tomita M."/>
            <person name="Arakawa K."/>
        </authorList>
    </citation>
    <scope>NUCLEOTIDE SEQUENCE [LARGE SCALE GENOMIC DNA]</scope>
</reference>
<dbReference type="EMBL" id="BGPR01000016">
    <property type="protein sequence ID" value="GBL78733.1"/>
    <property type="molecule type" value="Genomic_DNA"/>
</dbReference>
<evidence type="ECO:0000313" key="1">
    <source>
        <dbReference type="EMBL" id="GBL78733.1"/>
    </source>
</evidence>
<evidence type="ECO:0000313" key="2">
    <source>
        <dbReference type="Proteomes" id="UP000499080"/>
    </source>
</evidence>